<evidence type="ECO:0000256" key="5">
    <source>
        <dbReference type="ARBA" id="ARBA00023136"/>
    </source>
</evidence>
<evidence type="ECO:0000256" key="1">
    <source>
        <dbReference type="ARBA" id="ARBA00004141"/>
    </source>
</evidence>
<dbReference type="PANTHER" id="PTHR30477:SF18">
    <property type="entry name" value="METAL TRANSPORT SYSTEM MEMBRANE PROTEIN CT_417-RELATED"/>
    <property type="match status" value="1"/>
</dbReference>
<feature type="transmembrane region" description="Helical" evidence="7">
    <location>
        <begin position="134"/>
        <end position="156"/>
    </location>
</feature>
<dbReference type="EMBL" id="CP003191">
    <property type="protein sequence ID" value="AEW20040.1"/>
    <property type="molecule type" value="Genomic_DNA"/>
</dbReference>
<feature type="transmembrane region" description="Helical" evidence="7">
    <location>
        <begin position="97"/>
        <end position="122"/>
    </location>
</feature>
<proteinExistence type="inferred from homology"/>
<evidence type="ECO:0000313" key="9">
    <source>
        <dbReference type="Proteomes" id="UP000005436"/>
    </source>
</evidence>
<feature type="transmembrane region" description="Helical" evidence="7">
    <location>
        <begin position="289"/>
        <end position="310"/>
    </location>
</feature>
<dbReference type="GO" id="GO:0010043">
    <property type="term" value="P:response to zinc ion"/>
    <property type="evidence" value="ECO:0007669"/>
    <property type="project" value="TreeGrafter"/>
</dbReference>
<dbReference type="GO" id="GO:0055085">
    <property type="term" value="P:transmembrane transport"/>
    <property type="evidence" value="ECO:0007669"/>
    <property type="project" value="InterPro"/>
</dbReference>
<evidence type="ECO:0000256" key="4">
    <source>
        <dbReference type="ARBA" id="ARBA00022989"/>
    </source>
</evidence>
<feature type="transmembrane region" description="Helical" evidence="7">
    <location>
        <begin position="262"/>
        <end position="282"/>
    </location>
</feature>
<dbReference type="PANTHER" id="PTHR30477">
    <property type="entry name" value="ABC-TRANSPORTER METAL-BINDING PROTEIN"/>
    <property type="match status" value="1"/>
</dbReference>
<keyword evidence="3 6" id="KW-0812">Transmembrane</keyword>
<keyword evidence="9" id="KW-1185">Reference proteome</keyword>
<feature type="transmembrane region" description="Helical" evidence="7">
    <location>
        <begin position="48"/>
        <end position="77"/>
    </location>
</feature>
<evidence type="ECO:0000256" key="3">
    <source>
        <dbReference type="ARBA" id="ARBA00022692"/>
    </source>
</evidence>
<organism evidence="8 9">
    <name type="scientific">Tannerella forsythia (strain ATCC 43037 / JCM 10827 / CCUG 21028 A / KCTC 5666 / FDC 338)</name>
    <name type="common">Bacteroides forsythus</name>
    <dbReference type="NCBI Taxonomy" id="203275"/>
    <lineage>
        <taxon>Bacteria</taxon>
        <taxon>Pseudomonadati</taxon>
        <taxon>Bacteroidota</taxon>
        <taxon>Bacteroidia</taxon>
        <taxon>Bacteroidales</taxon>
        <taxon>Tannerellaceae</taxon>
        <taxon>Tannerella</taxon>
    </lineage>
</organism>
<feature type="transmembrane region" description="Helical" evidence="7">
    <location>
        <begin position="219"/>
        <end position="242"/>
    </location>
</feature>
<accession>G8UMG2</accession>
<dbReference type="Pfam" id="PF00950">
    <property type="entry name" value="ABC-3"/>
    <property type="match status" value="1"/>
</dbReference>
<evidence type="ECO:0000313" key="8">
    <source>
        <dbReference type="EMBL" id="AEW20040.1"/>
    </source>
</evidence>
<dbReference type="GO" id="GO:0043190">
    <property type="term" value="C:ATP-binding cassette (ABC) transporter complex"/>
    <property type="evidence" value="ECO:0007669"/>
    <property type="project" value="InterPro"/>
</dbReference>
<dbReference type="Gene3D" id="1.10.3470.10">
    <property type="entry name" value="ABC transporter involved in vitamin B12 uptake, BtuC"/>
    <property type="match status" value="1"/>
</dbReference>
<dbReference type="Proteomes" id="UP000005436">
    <property type="component" value="Chromosome"/>
</dbReference>
<gene>
    <name evidence="8" type="ordered locus">BFO_0651</name>
</gene>
<sequence length="332" mass="36685">MAVCRFNSFIYLRPLFRRTGITTDKASYKAYVRNRRKKRKRKDCLMEILRYTFFQNALWGGLFTAIACGIVGTYVVSRRLVFISGGVTHASFGGLGLGFYLGVNPFLTALGFAVLSAFGVEWMSRSRRVREDSAIAAIWSLGMAIGAIFIVLTPGYAPNLSSYLFGNILTISRTDIYWTGGFAAALSLFFTLYYRAVLYSAFDRDFARTQGLPVKAIEYVMTLFISVTIVLSIRLVGIMLLMSLLTVPQMTVNLFTSDFRKIIFGSIGLGFASCVTGLYLSYILQIPSGAFIIVVLIACFLAAKLFHLIVRKISSASATCPASTPTPADRSR</sequence>
<feature type="transmembrane region" description="Helical" evidence="7">
    <location>
        <begin position="176"/>
        <end position="198"/>
    </location>
</feature>
<dbReference type="HOGENOM" id="CLU_028808_4_3_10"/>
<keyword evidence="4 7" id="KW-1133">Transmembrane helix</keyword>
<protein>
    <submittedName>
        <fullName evidence="8">ABC 3 transport family protein</fullName>
    </submittedName>
</protein>
<keyword evidence="6" id="KW-0813">Transport</keyword>
<keyword evidence="5 7" id="KW-0472">Membrane</keyword>
<comment type="subcellular location">
    <subcellularLocation>
        <location evidence="6">Cell membrane</location>
        <topology evidence="6">Multi-pass membrane protein</topology>
    </subcellularLocation>
    <subcellularLocation>
        <location evidence="1">Membrane</location>
        <topology evidence="1">Multi-pass membrane protein</topology>
    </subcellularLocation>
</comment>
<comment type="similarity">
    <text evidence="2 6">Belongs to the ABC-3 integral membrane protein family.</text>
</comment>
<dbReference type="STRING" id="203275.BFO_0651"/>
<evidence type="ECO:0000256" key="7">
    <source>
        <dbReference type="SAM" id="Phobius"/>
    </source>
</evidence>
<dbReference type="SUPFAM" id="SSF81345">
    <property type="entry name" value="ABC transporter involved in vitamin B12 uptake, BtuC"/>
    <property type="match status" value="1"/>
</dbReference>
<dbReference type="InterPro" id="IPR001626">
    <property type="entry name" value="ABC_TroCD"/>
</dbReference>
<name>G8UMG2_TANFA</name>
<dbReference type="InterPro" id="IPR037294">
    <property type="entry name" value="ABC_BtuC-like"/>
</dbReference>
<dbReference type="eggNOG" id="COG1108">
    <property type="taxonomic scope" value="Bacteria"/>
</dbReference>
<reference evidence="9" key="1">
    <citation type="submission" date="2011-12" db="EMBL/GenBank/DDBJ databases">
        <title>Complete sequence of Tannerella forsythia ATCC 43037.</title>
        <authorList>
            <person name="Dewhirst F."/>
            <person name="Tanner A."/>
            <person name="Izard J."/>
            <person name="Brinkac L."/>
            <person name="Durkin A.S."/>
            <person name="Hostetler J."/>
            <person name="Shetty J."/>
            <person name="Torralba M."/>
            <person name="Gill S."/>
            <person name="Nelson K."/>
        </authorList>
    </citation>
    <scope>NUCLEOTIDE SEQUENCE [LARGE SCALE GENOMIC DNA]</scope>
    <source>
        <strain evidence="9">ATCC 43037 / JCM 10827 / CCUG 33226 / KCTC 5666 / FDC 338</strain>
    </source>
</reference>
<dbReference type="AlphaFoldDB" id="G8UMG2"/>
<dbReference type="PATRIC" id="fig|203275.8.peg.575"/>
<dbReference type="KEGG" id="tfo:BFO_0651"/>
<dbReference type="CDD" id="cd06550">
    <property type="entry name" value="TM_ABC_iron-siderophores_like"/>
    <property type="match status" value="1"/>
</dbReference>
<evidence type="ECO:0000256" key="2">
    <source>
        <dbReference type="ARBA" id="ARBA00008034"/>
    </source>
</evidence>
<evidence type="ECO:0000256" key="6">
    <source>
        <dbReference type="RuleBase" id="RU003943"/>
    </source>
</evidence>